<dbReference type="PANTHER" id="PTHR33064:SF37">
    <property type="entry name" value="RIBONUCLEASE H"/>
    <property type="match status" value="1"/>
</dbReference>
<dbReference type="AlphaFoldDB" id="A0A1R1YTQ1"/>
<comment type="caution">
    <text evidence="3">The sequence shown here is derived from an EMBL/GenBank/DDBJ whole genome shotgun (WGS) entry which is preliminary data.</text>
</comment>
<gene>
    <name evidence="3" type="ORF">AYI69_g311</name>
</gene>
<dbReference type="SUPFAM" id="SSF56672">
    <property type="entry name" value="DNA/RNA polymerases"/>
    <property type="match status" value="1"/>
</dbReference>
<sequence length="213" mass="24098">MSRIPTVGFVLKGKKTKAGGSPMIEAFSEDFSGRQIYSSFDLLSGYDQIPLAEKSRDIFGILTPFGLLRMTRLPMWWSNSVQVFQRLMYKIFMRHIPDKMGIFLDDGCIKDDRERDSNCDIPGVRNFVANHVKDVVDILGTMIDSGLTMSGKKCRKTTLRLPDYKDPNRPLKLTVDASSVGAGAVLQQSDKEGNMYAIRCESYTFNGRERRYA</sequence>
<reference evidence="4" key="1">
    <citation type="submission" date="2017-01" db="EMBL/GenBank/DDBJ databases">
        <authorList>
            <person name="Wang Y."/>
            <person name="White M."/>
            <person name="Kvist S."/>
            <person name="Moncalvo J.-M."/>
        </authorList>
    </citation>
    <scope>NUCLEOTIDE SEQUENCE [LARGE SCALE GENOMIC DNA]</scope>
    <source>
        <strain evidence="4">ID-206-W2</strain>
    </source>
</reference>
<evidence type="ECO:0000259" key="1">
    <source>
        <dbReference type="Pfam" id="PF00078"/>
    </source>
</evidence>
<dbReference type="EMBL" id="LSSM01000070">
    <property type="protein sequence ID" value="OMJ30156.1"/>
    <property type="molecule type" value="Genomic_DNA"/>
</dbReference>
<dbReference type="InterPro" id="IPR051320">
    <property type="entry name" value="Viral_Replic_Matur_Polypro"/>
</dbReference>
<protein>
    <submittedName>
        <fullName evidence="3">Retrovirus-related Pol polyprotein from transposon gypsy</fullName>
    </submittedName>
</protein>
<dbReference type="PANTHER" id="PTHR33064">
    <property type="entry name" value="POL PROTEIN"/>
    <property type="match status" value="1"/>
</dbReference>
<keyword evidence="4" id="KW-1185">Reference proteome</keyword>
<evidence type="ECO:0000313" key="4">
    <source>
        <dbReference type="Proteomes" id="UP000187429"/>
    </source>
</evidence>
<dbReference type="InterPro" id="IPR043128">
    <property type="entry name" value="Rev_trsase/Diguanyl_cyclase"/>
</dbReference>
<dbReference type="InterPro" id="IPR041577">
    <property type="entry name" value="RT_RNaseH_2"/>
</dbReference>
<proteinExistence type="predicted"/>
<dbReference type="Proteomes" id="UP000187429">
    <property type="component" value="Unassembled WGS sequence"/>
</dbReference>
<dbReference type="InterPro" id="IPR000477">
    <property type="entry name" value="RT_dom"/>
</dbReference>
<organism evidence="3 4">
    <name type="scientific">Smittium culicis</name>
    <dbReference type="NCBI Taxonomy" id="133412"/>
    <lineage>
        <taxon>Eukaryota</taxon>
        <taxon>Fungi</taxon>
        <taxon>Fungi incertae sedis</taxon>
        <taxon>Zoopagomycota</taxon>
        <taxon>Kickxellomycotina</taxon>
        <taxon>Harpellomycetes</taxon>
        <taxon>Harpellales</taxon>
        <taxon>Legeriomycetaceae</taxon>
        <taxon>Smittium</taxon>
    </lineage>
</organism>
<evidence type="ECO:0000313" key="3">
    <source>
        <dbReference type="EMBL" id="OMJ30156.1"/>
    </source>
</evidence>
<dbReference type="Gene3D" id="3.10.10.10">
    <property type="entry name" value="HIV Type 1 Reverse Transcriptase, subunit A, domain 1"/>
    <property type="match status" value="1"/>
</dbReference>
<feature type="domain" description="Reverse transcriptase" evidence="1">
    <location>
        <begin position="32"/>
        <end position="158"/>
    </location>
</feature>
<dbReference type="InterPro" id="IPR043502">
    <property type="entry name" value="DNA/RNA_pol_sf"/>
</dbReference>
<accession>A0A1R1YTQ1</accession>
<dbReference type="OrthoDB" id="5599163at2759"/>
<dbReference type="Gene3D" id="3.30.70.270">
    <property type="match status" value="1"/>
</dbReference>
<dbReference type="CDD" id="cd01647">
    <property type="entry name" value="RT_LTR"/>
    <property type="match status" value="1"/>
</dbReference>
<dbReference type="Pfam" id="PF00078">
    <property type="entry name" value="RVT_1"/>
    <property type="match status" value="1"/>
</dbReference>
<feature type="domain" description="Reverse transcriptase/retrotransposon-derived protein RNase H-like" evidence="2">
    <location>
        <begin position="164"/>
        <end position="212"/>
    </location>
</feature>
<dbReference type="Pfam" id="PF17919">
    <property type="entry name" value="RT_RNaseH_2"/>
    <property type="match status" value="1"/>
</dbReference>
<name>A0A1R1YTQ1_9FUNG</name>
<evidence type="ECO:0000259" key="2">
    <source>
        <dbReference type="Pfam" id="PF17919"/>
    </source>
</evidence>